<organism evidence="8 9">
    <name type="scientific">Rhodococcoides trifolii</name>
    <dbReference type="NCBI Taxonomy" id="908250"/>
    <lineage>
        <taxon>Bacteria</taxon>
        <taxon>Bacillati</taxon>
        <taxon>Actinomycetota</taxon>
        <taxon>Actinomycetes</taxon>
        <taxon>Mycobacteriales</taxon>
        <taxon>Nocardiaceae</taxon>
        <taxon>Rhodococcoides</taxon>
    </lineage>
</organism>
<accession>A0A917D6Z3</accession>
<evidence type="ECO:0000256" key="3">
    <source>
        <dbReference type="ARBA" id="ARBA00012257"/>
    </source>
</evidence>
<proteinExistence type="predicted"/>
<keyword evidence="4" id="KW-0659">Purine metabolism</keyword>
<dbReference type="GO" id="GO:0051997">
    <property type="term" value="F:2-oxo-4-hydroxy-4-carboxy-5-ureidoimidazoline decarboxylase activity"/>
    <property type="evidence" value="ECO:0007669"/>
    <property type="project" value="UniProtKB-EC"/>
</dbReference>
<reference evidence="8" key="2">
    <citation type="submission" date="2020-09" db="EMBL/GenBank/DDBJ databases">
        <authorList>
            <person name="Sun Q."/>
            <person name="Sedlacek I."/>
        </authorList>
    </citation>
    <scope>NUCLEOTIDE SEQUENCE</scope>
    <source>
        <strain evidence="8">CCM 7905</strain>
    </source>
</reference>
<dbReference type="EMBL" id="BMCU01000003">
    <property type="protein sequence ID" value="GGG12990.1"/>
    <property type="molecule type" value="Genomic_DNA"/>
</dbReference>
<comment type="catalytic activity">
    <reaction evidence="1">
        <text>5-hydroxy-2-oxo-4-ureido-2,5-dihydro-1H-imidazole-5-carboxylate + H(+) = (S)-allantoin + CO2</text>
        <dbReference type="Rhea" id="RHEA:26301"/>
        <dbReference type="ChEBI" id="CHEBI:15378"/>
        <dbReference type="ChEBI" id="CHEBI:15678"/>
        <dbReference type="ChEBI" id="CHEBI:16526"/>
        <dbReference type="ChEBI" id="CHEBI:58639"/>
        <dbReference type="EC" id="4.1.1.97"/>
    </reaction>
</comment>
<dbReference type="NCBIfam" id="NF010372">
    <property type="entry name" value="PRK13798.1"/>
    <property type="match status" value="1"/>
</dbReference>
<evidence type="ECO:0000256" key="5">
    <source>
        <dbReference type="ARBA" id="ARBA00022793"/>
    </source>
</evidence>
<evidence type="ECO:0000313" key="9">
    <source>
        <dbReference type="Proteomes" id="UP000654257"/>
    </source>
</evidence>
<dbReference type="NCBIfam" id="TIGR03180">
    <property type="entry name" value="UraD_2"/>
    <property type="match status" value="1"/>
</dbReference>
<dbReference type="SUPFAM" id="SSF158694">
    <property type="entry name" value="UraD-Like"/>
    <property type="match status" value="1"/>
</dbReference>
<name>A0A917D6Z3_9NOCA</name>
<evidence type="ECO:0000259" key="7">
    <source>
        <dbReference type="Pfam" id="PF09349"/>
    </source>
</evidence>
<dbReference type="InterPro" id="IPR018020">
    <property type="entry name" value="OHCU_decarboxylase"/>
</dbReference>
<dbReference type="PANTHER" id="PTHR43466:SF1">
    <property type="entry name" value="2-OXO-4-HYDROXY-4-CARBOXY-5-UREIDOIMIDAZOLINE DECARBOXYLASE-RELATED"/>
    <property type="match status" value="1"/>
</dbReference>
<dbReference type="Proteomes" id="UP000654257">
    <property type="component" value="Unassembled WGS sequence"/>
</dbReference>
<dbReference type="EC" id="4.1.1.97" evidence="3"/>
<protein>
    <recommendedName>
        <fullName evidence="3">2-oxo-4-hydroxy-4-carboxy-5-ureidoimidazoline decarboxylase</fullName>
        <ecNumber evidence="3">4.1.1.97</ecNumber>
    </recommendedName>
</protein>
<dbReference type="Gene3D" id="1.10.3330.10">
    <property type="entry name" value="Oxo-4-hydroxy-4-carboxy-5-ureidoimidazoline decarboxylase"/>
    <property type="match status" value="1"/>
</dbReference>
<feature type="domain" description="Oxo-4-hydroxy-4-carboxy-5-ureidoimidazoline decarboxylase" evidence="7">
    <location>
        <begin position="13"/>
        <end position="161"/>
    </location>
</feature>
<comment type="pathway">
    <text evidence="2">Purine metabolism; urate degradation; (S)-allantoin from urate: step 3/3.</text>
</comment>
<gene>
    <name evidence="8" type="ORF">GCM10007304_28730</name>
</gene>
<dbReference type="RefSeq" id="WP_188545542.1">
    <property type="nucleotide sequence ID" value="NZ_BMCU01000003.1"/>
</dbReference>
<evidence type="ECO:0000256" key="4">
    <source>
        <dbReference type="ARBA" id="ARBA00022631"/>
    </source>
</evidence>
<evidence type="ECO:0000256" key="1">
    <source>
        <dbReference type="ARBA" id="ARBA00001163"/>
    </source>
</evidence>
<keyword evidence="9" id="KW-1185">Reference proteome</keyword>
<evidence type="ECO:0000313" key="8">
    <source>
        <dbReference type="EMBL" id="GGG12990.1"/>
    </source>
</evidence>
<dbReference type="InterPro" id="IPR017595">
    <property type="entry name" value="OHCU_decarboxylase-2"/>
</dbReference>
<evidence type="ECO:0000256" key="6">
    <source>
        <dbReference type="ARBA" id="ARBA00023239"/>
    </source>
</evidence>
<dbReference type="Pfam" id="PF09349">
    <property type="entry name" value="OHCU_decarbox"/>
    <property type="match status" value="1"/>
</dbReference>
<reference evidence="8" key="1">
    <citation type="journal article" date="2014" name="Int. J. Syst. Evol. Microbiol.">
        <title>Complete genome sequence of Corynebacterium casei LMG S-19264T (=DSM 44701T), isolated from a smear-ripened cheese.</title>
        <authorList>
            <consortium name="US DOE Joint Genome Institute (JGI-PGF)"/>
            <person name="Walter F."/>
            <person name="Albersmeier A."/>
            <person name="Kalinowski J."/>
            <person name="Ruckert C."/>
        </authorList>
    </citation>
    <scope>NUCLEOTIDE SEQUENCE</scope>
    <source>
        <strain evidence="8">CCM 7905</strain>
    </source>
</reference>
<dbReference type="PANTHER" id="PTHR43466">
    <property type="entry name" value="2-OXO-4-HYDROXY-4-CARBOXY-5-UREIDOIMIDAZOLINE DECARBOXYLASE-RELATED"/>
    <property type="match status" value="1"/>
</dbReference>
<keyword evidence="5" id="KW-0210">Decarboxylase</keyword>
<dbReference type="AlphaFoldDB" id="A0A917D6Z3"/>
<dbReference type="GO" id="GO:0019628">
    <property type="term" value="P:urate catabolic process"/>
    <property type="evidence" value="ECO:0007669"/>
    <property type="project" value="TreeGrafter"/>
</dbReference>
<sequence length="170" mass="19035">MALHEWIGLKGFNNLSDRAAMHALFECCSSLIWARRVAMRRPFDTRDALFERADRVLAEIPEAELDHALDGHPRIGGRVNNSSSQREQAAVASADRQVLDALAAGNRAYEAKFGHVYLVCATGKSAAELLSILEDRMDNDAETERRVMRVELAKINRIRLDRMLGEDKTG</sequence>
<dbReference type="GO" id="GO:0006144">
    <property type="term" value="P:purine nucleobase metabolic process"/>
    <property type="evidence" value="ECO:0007669"/>
    <property type="project" value="UniProtKB-KW"/>
</dbReference>
<evidence type="ECO:0000256" key="2">
    <source>
        <dbReference type="ARBA" id="ARBA00004754"/>
    </source>
</evidence>
<dbReference type="InterPro" id="IPR036778">
    <property type="entry name" value="OHCU_decarboxylase_sf"/>
</dbReference>
<keyword evidence="6" id="KW-0456">Lyase</keyword>
<comment type="caution">
    <text evidence="8">The sequence shown here is derived from an EMBL/GenBank/DDBJ whole genome shotgun (WGS) entry which is preliminary data.</text>
</comment>